<dbReference type="AlphaFoldDB" id="E1QI31"/>
<evidence type="ECO:0008006" key="3">
    <source>
        <dbReference type="Google" id="ProtNLM"/>
    </source>
</evidence>
<dbReference type="eggNOG" id="COG1664">
    <property type="taxonomic scope" value="Bacteria"/>
</dbReference>
<dbReference type="EMBL" id="CP002085">
    <property type="protein sequence ID" value="ADK85224.1"/>
    <property type="molecule type" value="Genomic_DNA"/>
</dbReference>
<evidence type="ECO:0000313" key="1">
    <source>
        <dbReference type="EMBL" id="ADK85224.1"/>
    </source>
</evidence>
<dbReference type="HOGENOM" id="CLU_2245576_0_0_7"/>
<dbReference type="Pfam" id="PF04519">
    <property type="entry name" value="Bactofilin"/>
    <property type="match status" value="1"/>
</dbReference>
<sequence>MGGGNKMTILAAGTYIHGDLFSDDLMIIEGGVEGNVVGNRVIVKSQGWVHGELTCKSLSIELGGVVNGMVRVSSTQNLLGAMHLTQLPPEDDQRALPAAEFSEE</sequence>
<organism evidence="1 2">
    <name type="scientific">Desulfarculus baarsii (strain ATCC 33931 / DSM 2075 / LMG 7858 / VKM B-1802 / 2st14)</name>
    <dbReference type="NCBI Taxonomy" id="644282"/>
    <lineage>
        <taxon>Bacteria</taxon>
        <taxon>Pseudomonadati</taxon>
        <taxon>Thermodesulfobacteriota</taxon>
        <taxon>Desulfarculia</taxon>
        <taxon>Desulfarculales</taxon>
        <taxon>Desulfarculaceae</taxon>
        <taxon>Desulfarculus</taxon>
    </lineage>
</organism>
<gene>
    <name evidence="1" type="ordered locus">Deba_1859</name>
</gene>
<dbReference type="KEGG" id="dbr:Deba_1859"/>
<protein>
    <recommendedName>
        <fullName evidence="3">Polymer-forming cytoskeletal protein</fullName>
    </recommendedName>
</protein>
<evidence type="ECO:0000313" key="2">
    <source>
        <dbReference type="Proteomes" id="UP000009047"/>
    </source>
</evidence>
<name>E1QI31_DESB2</name>
<keyword evidence="2" id="KW-1185">Reference proteome</keyword>
<reference evidence="1 2" key="1">
    <citation type="journal article" date="2010" name="Stand. Genomic Sci.">
        <title>Complete genome sequence of Desulfarculus baarsii type strain (2st14).</title>
        <authorList>
            <person name="Sun H."/>
            <person name="Spring S."/>
            <person name="Lapidus A."/>
            <person name="Davenport K."/>
            <person name="Del Rio T.G."/>
            <person name="Tice H."/>
            <person name="Nolan M."/>
            <person name="Copeland A."/>
            <person name="Cheng J.F."/>
            <person name="Lucas S."/>
            <person name="Tapia R."/>
            <person name="Goodwin L."/>
            <person name="Pitluck S."/>
            <person name="Ivanova N."/>
            <person name="Pagani I."/>
            <person name="Mavromatis K."/>
            <person name="Ovchinnikova G."/>
            <person name="Pati A."/>
            <person name="Chen A."/>
            <person name="Palaniappan K."/>
            <person name="Hauser L."/>
            <person name="Chang Y.J."/>
            <person name="Jeffries C.D."/>
            <person name="Detter J.C."/>
            <person name="Han C."/>
            <person name="Rohde M."/>
            <person name="Brambilla E."/>
            <person name="Goker M."/>
            <person name="Woyke T."/>
            <person name="Bristow J."/>
            <person name="Eisen J.A."/>
            <person name="Markowitz V."/>
            <person name="Hugenholtz P."/>
            <person name="Kyrpides N.C."/>
            <person name="Klenk H.P."/>
            <person name="Land M."/>
        </authorList>
    </citation>
    <scope>NUCLEOTIDE SEQUENCE [LARGE SCALE GENOMIC DNA]</scope>
    <source>
        <strain evidence="2">ATCC 33931 / DSM 2075 / LMG 7858 / VKM B-1802 / 2st14</strain>
    </source>
</reference>
<dbReference type="STRING" id="644282.Deba_1859"/>
<proteinExistence type="predicted"/>
<dbReference type="InterPro" id="IPR007607">
    <property type="entry name" value="BacA/B"/>
</dbReference>
<accession>E1QI31</accession>
<dbReference type="Proteomes" id="UP000009047">
    <property type="component" value="Chromosome"/>
</dbReference>